<dbReference type="Gene3D" id="3.40.50.12690">
    <property type="match status" value="1"/>
</dbReference>
<feature type="region of interest" description="Disordered" evidence="2">
    <location>
        <begin position="57"/>
        <end position="166"/>
    </location>
</feature>
<dbReference type="Proteomes" id="UP000079169">
    <property type="component" value="Unplaced"/>
</dbReference>
<feature type="compositionally biased region" description="Polar residues" evidence="2">
    <location>
        <begin position="143"/>
        <end position="166"/>
    </location>
</feature>
<dbReference type="Gene3D" id="3.40.50.12700">
    <property type="match status" value="1"/>
</dbReference>
<feature type="region of interest" description="Disordered" evidence="2">
    <location>
        <begin position="210"/>
        <end position="246"/>
    </location>
</feature>
<protein>
    <submittedName>
        <fullName evidence="4">Uncharacterized protein LOC113471941</fullName>
    </submittedName>
</protein>
<dbReference type="PaxDb" id="121845-A0A3Q0JFI7"/>
<keyword evidence="1" id="KW-0175">Coiled coil</keyword>
<evidence type="ECO:0000313" key="3">
    <source>
        <dbReference type="Proteomes" id="UP000079169"/>
    </source>
</evidence>
<feature type="compositionally biased region" description="Pro residues" evidence="2">
    <location>
        <begin position="70"/>
        <end position="79"/>
    </location>
</feature>
<reference evidence="4" key="1">
    <citation type="submission" date="2025-08" db="UniProtKB">
        <authorList>
            <consortium name="RefSeq"/>
        </authorList>
    </citation>
    <scope>IDENTIFICATION</scope>
</reference>
<dbReference type="KEGG" id="dci:113471941"/>
<organism evidence="3 4">
    <name type="scientific">Diaphorina citri</name>
    <name type="common">Asian citrus psyllid</name>
    <dbReference type="NCBI Taxonomy" id="121845"/>
    <lineage>
        <taxon>Eukaryota</taxon>
        <taxon>Metazoa</taxon>
        <taxon>Ecdysozoa</taxon>
        <taxon>Arthropoda</taxon>
        <taxon>Hexapoda</taxon>
        <taxon>Insecta</taxon>
        <taxon>Pterygota</taxon>
        <taxon>Neoptera</taxon>
        <taxon>Paraneoptera</taxon>
        <taxon>Hemiptera</taxon>
        <taxon>Sternorrhyncha</taxon>
        <taxon>Psylloidea</taxon>
        <taxon>Psyllidae</taxon>
        <taxon>Diaphorininae</taxon>
        <taxon>Diaphorina</taxon>
    </lineage>
</organism>
<proteinExistence type="predicted"/>
<evidence type="ECO:0000256" key="2">
    <source>
        <dbReference type="SAM" id="MobiDB-lite"/>
    </source>
</evidence>
<dbReference type="GeneID" id="113471941"/>
<evidence type="ECO:0000313" key="4">
    <source>
        <dbReference type="RefSeq" id="XP_026687231.1"/>
    </source>
</evidence>
<feature type="compositionally biased region" description="Polar residues" evidence="2">
    <location>
        <begin position="94"/>
        <end position="119"/>
    </location>
</feature>
<feature type="coiled-coil region" evidence="1">
    <location>
        <begin position="167"/>
        <end position="208"/>
    </location>
</feature>
<accession>A0A3Q0JFI7</accession>
<dbReference type="RefSeq" id="XP_026687231.1">
    <property type="nucleotide sequence ID" value="XM_026831430.1"/>
</dbReference>
<keyword evidence="3" id="KW-1185">Reference proteome</keyword>
<gene>
    <name evidence="4" type="primary">LOC113471941</name>
</gene>
<evidence type="ECO:0000256" key="1">
    <source>
        <dbReference type="SAM" id="Coils"/>
    </source>
</evidence>
<dbReference type="AlphaFoldDB" id="A0A3Q0JFI7"/>
<sequence length="492" mass="55688">MSGYGPFELKTKNSKQVLNYGGEEFFYSAPQKDRQLLFKCVHLKCLATLKLNREKTTIVGGKTTHSNHPEPTPPKPPRNPGKTTPNALHRNPNLRRNSTPTTYSLTKDNMRPSYSSKLTPSSQPPSDSHQSNQSRNSKRGSEKFNSSIPDVSVSSNDQLDVSSSVPMNSVSREMNLLKELNSQLLQRIKALEEELKTTKATCEELILSTLEKPGEGTRDQMVLEESSSSSEQDQHNLQDHQFPSYDDSSPCRRRLLICGDSMTRNFGPILKSLLPDYSVECLTFPGASLSFAIKDLGQLTKNFTKNDIIFILAGSNDVPLLTLQQIEKEFQYLRNRSQETNIIISSIPFKFHKTKHNSNIFATNQSLLSLSVKYNFFYFECNFFLSRRMYTRHGLHFNKFGKNTYCTNLSRCLPSLNVTINRFLLPNPVSAPEVIIMDGVDDGLITDITCPYLNNDSILNLSNNRSTQPDISTLSDETFTDLSRDRRTFFLS</sequence>
<dbReference type="SUPFAM" id="SSF52266">
    <property type="entry name" value="SGNH hydrolase"/>
    <property type="match status" value="1"/>
</dbReference>
<name>A0A3Q0JFI7_DIACI</name>
<feature type="compositionally biased region" description="Low complexity" evidence="2">
    <location>
        <begin position="120"/>
        <end position="134"/>
    </location>
</feature>